<evidence type="ECO:0000256" key="1">
    <source>
        <dbReference type="ARBA" id="ARBA00023015"/>
    </source>
</evidence>
<accession>A0A8J5V3D8</accession>
<feature type="region of interest" description="Disordered" evidence="3">
    <location>
        <begin position="272"/>
        <end position="291"/>
    </location>
</feature>
<keyword evidence="6" id="KW-1185">Reference proteome</keyword>
<dbReference type="InterPro" id="IPR011598">
    <property type="entry name" value="bHLH_dom"/>
</dbReference>
<dbReference type="CDD" id="cd11393">
    <property type="entry name" value="bHLH_AtbHLH_like"/>
    <property type="match status" value="1"/>
</dbReference>
<feature type="domain" description="BHLH" evidence="4">
    <location>
        <begin position="207"/>
        <end position="256"/>
    </location>
</feature>
<dbReference type="Proteomes" id="UP000729402">
    <property type="component" value="Unassembled WGS sequence"/>
</dbReference>
<dbReference type="EMBL" id="JAAALK010000290">
    <property type="protein sequence ID" value="KAG8044941.1"/>
    <property type="molecule type" value="Genomic_DNA"/>
</dbReference>
<organism evidence="5 6">
    <name type="scientific">Zizania palustris</name>
    <name type="common">Northern wild rice</name>
    <dbReference type="NCBI Taxonomy" id="103762"/>
    <lineage>
        <taxon>Eukaryota</taxon>
        <taxon>Viridiplantae</taxon>
        <taxon>Streptophyta</taxon>
        <taxon>Embryophyta</taxon>
        <taxon>Tracheophyta</taxon>
        <taxon>Spermatophyta</taxon>
        <taxon>Magnoliopsida</taxon>
        <taxon>Liliopsida</taxon>
        <taxon>Poales</taxon>
        <taxon>Poaceae</taxon>
        <taxon>BOP clade</taxon>
        <taxon>Oryzoideae</taxon>
        <taxon>Oryzeae</taxon>
        <taxon>Zizaniinae</taxon>
        <taxon>Zizania</taxon>
    </lineage>
</organism>
<name>A0A8J5V3D8_ZIZPA</name>
<feature type="region of interest" description="Disordered" evidence="3">
    <location>
        <begin position="83"/>
        <end position="104"/>
    </location>
</feature>
<evidence type="ECO:0000313" key="5">
    <source>
        <dbReference type="EMBL" id="KAG8044941.1"/>
    </source>
</evidence>
<keyword evidence="2" id="KW-0804">Transcription</keyword>
<dbReference type="OrthoDB" id="5778525at2759"/>
<keyword evidence="1" id="KW-0805">Transcription regulation</keyword>
<evidence type="ECO:0000313" key="6">
    <source>
        <dbReference type="Proteomes" id="UP000729402"/>
    </source>
</evidence>
<dbReference type="Pfam" id="PF23132">
    <property type="entry name" value="DUF7049"/>
    <property type="match status" value="1"/>
</dbReference>
<reference evidence="5" key="2">
    <citation type="submission" date="2021-02" db="EMBL/GenBank/DDBJ databases">
        <authorList>
            <person name="Kimball J.A."/>
            <person name="Haas M.W."/>
            <person name="Macchietto M."/>
            <person name="Kono T."/>
            <person name="Duquette J."/>
            <person name="Shao M."/>
        </authorList>
    </citation>
    <scope>NUCLEOTIDE SEQUENCE</scope>
    <source>
        <tissue evidence="5">Fresh leaf tissue</tissue>
    </source>
</reference>
<dbReference type="InterPro" id="IPR055477">
    <property type="entry name" value="DUF7049"/>
</dbReference>
<gene>
    <name evidence="5" type="ORF">GUJ93_ZPchr0008g12730</name>
</gene>
<evidence type="ECO:0000256" key="3">
    <source>
        <dbReference type="SAM" id="MobiDB-lite"/>
    </source>
</evidence>
<reference evidence="5" key="1">
    <citation type="journal article" date="2021" name="bioRxiv">
        <title>Whole Genome Assembly and Annotation of Northern Wild Rice, Zizania palustris L., Supports a Whole Genome Duplication in the Zizania Genus.</title>
        <authorList>
            <person name="Haas M."/>
            <person name="Kono T."/>
            <person name="Macchietto M."/>
            <person name="Millas R."/>
            <person name="McGilp L."/>
            <person name="Shao M."/>
            <person name="Duquette J."/>
            <person name="Hirsch C.N."/>
            <person name="Kimball J."/>
        </authorList>
    </citation>
    <scope>NUCLEOTIDE SEQUENCE</scope>
    <source>
        <tissue evidence="5">Fresh leaf tissue</tissue>
    </source>
</reference>
<feature type="compositionally biased region" description="Low complexity" evidence="3">
    <location>
        <begin position="83"/>
        <end position="103"/>
    </location>
</feature>
<dbReference type="InterPro" id="IPR045239">
    <property type="entry name" value="bHLH95_bHLH"/>
</dbReference>
<comment type="caution">
    <text evidence="5">The sequence shown here is derived from an EMBL/GenBank/DDBJ whole genome shotgun (WGS) entry which is preliminary data.</text>
</comment>
<dbReference type="AlphaFoldDB" id="A0A8J5V3D8"/>
<feature type="region of interest" description="Disordered" evidence="3">
    <location>
        <begin position="156"/>
        <end position="201"/>
    </location>
</feature>
<dbReference type="GO" id="GO:0046983">
    <property type="term" value="F:protein dimerization activity"/>
    <property type="evidence" value="ECO:0007669"/>
    <property type="project" value="InterPro"/>
</dbReference>
<sequence length="405" mass="43201">MDEVWCSLDMATAGIQQQPVPDLHDPSFWTAFADCATSFIAGGDNACFGDIMGTDGKVEGMMVAMDDDSSGFLMLDQQQPMLSSTTRSRSIDSDSGGSMSSFSLDAASAGAPPNIVVPQYPAAPTSVTHGLFSGGGGNNDDVAIMRAMMAIISSPSASPSSSGSACASASSAMPFGRDSVQQPAGPAMSPPQHQEEARAVAVASGNSSQLYHMMSERKRREKLNDSFHTLRLLLPPCSKKDRTTVLVNAAKYVKTLETDISELEEKNGKLEKHIDGGRSDSDAMRARRAQQRAKVQISKQAAAAASQHEEQQQQLVNLTVTVMVMVECDVVELVLHILECLKWMKEVNVLSVDADTYSPQVLLKAIASIKLQIMGGDWNEASFHEAMTKAANDATFSCAPLALTA</sequence>
<feature type="compositionally biased region" description="Low complexity" evidence="3">
    <location>
        <begin position="156"/>
        <end position="174"/>
    </location>
</feature>
<feature type="compositionally biased region" description="Basic and acidic residues" evidence="3">
    <location>
        <begin position="272"/>
        <end position="285"/>
    </location>
</feature>
<dbReference type="PANTHER" id="PTHR46665">
    <property type="entry name" value="TRANSCRIPTION FACTOR BHLH041-RELATED-RELATED"/>
    <property type="match status" value="1"/>
</dbReference>
<evidence type="ECO:0000259" key="4">
    <source>
        <dbReference type="PROSITE" id="PS50888"/>
    </source>
</evidence>
<evidence type="ECO:0000256" key="2">
    <source>
        <dbReference type="ARBA" id="ARBA00023163"/>
    </source>
</evidence>
<dbReference type="SMART" id="SM00353">
    <property type="entry name" value="HLH"/>
    <property type="match status" value="1"/>
</dbReference>
<protein>
    <recommendedName>
        <fullName evidence="4">BHLH domain-containing protein</fullName>
    </recommendedName>
</protein>
<dbReference type="InterPro" id="IPR044658">
    <property type="entry name" value="bHLH92/bHLH041-like"/>
</dbReference>
<dbReference type="PANTHER" id="PTHR46665:SF4">
    <property type="entry name" value="BASIC HELIX-LOOP-HELIX (BHLH) FAMILY PROTEIN-LIKE"/>
    <property type="match status" value="1"/>
</dbReference>
<proteinExistence type="predicted"/>
<dbReference type="PROSITE" id="PS50888">
    <property type="entry name" value="BHLH"/>
    <property type="match status" value="1"/>
</dbReference>
<dbReference type="Pfam" id="PF00010">
    <property type="entry name" value="HLH"/>
    <property type="match status" value="1"/>
</dbReference>